<dbReference type="InterPro" id="IPR036704">
    <property type="entry name" value="RraA/RraA-like_sf"/>
</dbReference>
<dbReference type="AlphaFoldDB" id="A0A8J2YLH2"/>
<comment type="cofactor">
    <cofactor evidence="5">
        <name>Mg(2+)</name>
        <dbReference type="ChEBI" id="CHEBI:18420"/>
    </cofactor>
</comment>
<feature type="binding site" evidence="5">
    <location>
        <position position="118"/>
    </location>
    <ligand>
        <name>substrate</name>
    </ligand>
</feature>
<dbReference type="PANTHER" id="PTHR33254:SF4">
    <property type="entry name" value="4-HYDROXY-4-METHYL-2-OXOGLUTARATE ALDOLASE 3-RELATED"/>
    <property type="match status" value="1"/>
</dbReference>
<gene>
    <name evidence="6" type="primary">menG</name>
    <name evidence="6" type="ORF">GCM10007276_32720</name>
</gene>
<accession>A0A8J2YLH2</accession>
<evidence type="ECO:0000256" key="3">
    <source>
        <dbReference type="ARBA" id="ARBA00029596"/>
    </source>
</evidence>
<keyword evidence="7" id="KW-1185">Reference proteome</keyword>
<sequence length="235" mass="24773">MIGFRVRAISRRVDAVWFDKFRALPVANISDVMSRLTAGGAGIHAYYTGPRMVGPAITVKTRPGDNLMVHKALDIAEPGDIVVVDAGGDLTNAIIGELMVAHAAQRGLGGIVIFGAIRDSEELSEGSFPVFASGVTHLGPYKDGPGEVNVPIAINGMVVEPGDLICGDADGVLAVAHDDVPAIYEAALKKHEAETRQMENIHAGRNDRRWVDATLTRLGCEIEDGVPMTTAPAGA</sequence>
<evidence type="ECO:0000256" key="2">
    <source>
        <dbReference type="ARBA" id="ARBA00016549"/>
    </source>
</evidence>
<dbReference type="GO" id="GO:0032259">
    <property type="term" value="P:methylation"/>
    <property type="evidence" value="ECO:0007669"/>
    <property type="project" value="UniProtKB-KW"/>
</dbReference>
<protein>
    <recommendedName>
        <fullName evidence="2">Putative 4-hydroxy-4-methyl-2-oxoglutarate aldolase</fullName>
    </recommendedName>
    <alternativeName>
        <fullName evidence="3">Regulator of ribonuclease activity homolog</fullName>
    </alternativeName>
    <alternativeName>
        <fullName evidence="4">RraA-like protein</fullName>
    </alternativeName>
</protein>
<organism evidence="6 7">
    <name type="scientific">Agaricicola taiwanensis</name>
    <dbReference type="NCBI Taxonomy" id="591372"/>
    <lineage>
        <taxon>Bacteria</taxon>
        <taxon>Pseudomonadati</taxon>
        <taxon>Pseudomonadota</taxon>
        <taxon>Alphaproteobacteria</taxon>
        <taxon>Rhodobacterales</taxon>
        <taxon>Paracoccaceae</taxon>
        <taxon>Agaricicola</taxon>
    </lineage>
</organism>
<dbReference type="PANTHER" id="PTHR33254">
    <property type="entry name" value="4-HYDROXY-4-METHYL-2-OXOGLUTARATE ALDOLASE 3-RELATED"/>
    <property type="match status" value="1"/>
</dbReference>
<dbReference type="GO" id="GO:0046872">
    <property type="term" value="F:metal ion binding"/>
    <property type="evidence" value="ECO:0007669"/>
    <property type="project" value="UniProtKB-KW"/>
</dbReference>
<name>A0A8J2YLH2_9RHOB</name>
<evidence type="ECO:0000256" key="5">
    <source>
        <dbReference type="PIRSR" id="PIRSR605493-1"/>
    </source>
</evidence>
<keyword evidence="5" id="KW-0460">Magnesium</keyword>
<dbReference type="CDD" id="cd16841">
    <property type="entry name" value="RraA_family"/>
    <property type="match status" value="1"/>
</dbReference>
<feature type="binding site" evidence="5">
    <location>
        <begin position="96"/>
        <end position="99"/>
    </location>
    <ligand>
        <name>substrate</name>
    </ligand>
</feature>
<dbReference type="GO" id="GO:0008168">
    <property type="term" value="F:methyltransferase activity"/>
    <property type="evidence" value="ECO:0007669"/>
    <property type="project" value="UniProtKB-KW"/>
</dbReference>
<dbReference type="NCBIfam" id="NF004850">
    <property type="entry name" value="PRK06201.1"/>
    <property type="match status" value="1"/>
</dbReference>
<reference evidence="6" key="1">
    <citation type="journal article" date="2014" name="Int. J. Syst. Evol. Microbiol.">
        <title>Complete genome sequence of Corynebacterium casei LMG S-19264T (=DSM 44701T), isolated from a smear-ripened cheese.</title>
        <authorList>
            <consortium name="US DOE Joint Genome Institute (JGI-PGF)"/>
            <person name="Walter F."/>
            <person name="Albersmeier A."/>
            <person name="Kalinowski J."/>
            <person name="Ruckert C."/>
        </authorList>
    </citation>
    <scope>NUCLEOTIDE SEQUENCE</scope>
    <source>
        <strain evidence="6">CCM 7684</strain>
    </source>
</reference>
<evidence type="ECO:0000313" key="7">
    <source>
        <dbReference type="Proteomes" id="UP000602745"/>
    </source>
</evidence>
<keyword evidence="6" id="KW-0489">Methyltransferase</keyword>
<comment type="caution">
    <text evidence="6">The sequence shown here is derived from an EMBL/GenBank/DDBJ whole genome shotgun (WGS) entry which is preliminary data.</text>
</comment>
<evidence type="ECO:0000256" key="4">
    <source>
        <dbReference type="ARBA" id="ARBA00030169"/>
    </source>
</evidence>
<dbReference type="Gene3D" id="3.50.30.40">
    <property type="entry name" value="Ribonuclease E inhibitor RraA/RraA-like"/>
    <property type="match status" value="1"/>
</dbReference>
<reference evidence="6" key="2">
    <citation type="submission" date="2020-09" db="EMBL/GenBank/DDBJ databases">
        <authorList>
            <person name="Sun Q."/>
            <person name="Sedlacek I."/>
        </authorList>
    </citation>
    <scope>NUCLEOTIDE SEQUENCE</scope>
    <source>
        <strain evidence="6">CCM 7684</strain>
    </source>
</reference>
<dbReference type="SUPFAM" id="SSF89562">
    <property type="entry name" value="RraA-like"/>
    <property type="match status" value="1"/>
</dbReference>
<keyword evidence="6" id="KW-0808">Transferase</keyword>
<evidence type="ECO:0000256" key="1">
    <source>
        <dbReference type="ARBA" id="ARBA00001968"/>
    </source>
</evidence>
<dbReference type="Pfam" id="PF03737">
    <property type="entry name" value="RraA-like"/>
    <property type="match status" value="1"/>
</dbReference>
<dbReference type="InterPro" id="IPR005493">
    <property type="entry name" value="RraA/RraA-like"/>
</dbReference>
<feature type="binding site" evidence="5">
    <location>
        <position position="119"/>
    </location>
    <ligand>
        <name>Mg(2+)</name>
        <dbReference type="ChEBI" id="CHEBI:18420"/>
    </ligand>
</feature>
<proteinExistence type="predicted"/>
<evidence type="ECO:0000313" key="6">
    <source>
        <dbReference type="EMBL" id="GGE53133.1"/>
    </source>
</evidence>
<dbReference type="RefSeq" id="WP_188410901.1">
    <property type="nucleotide sequence ID" value="NZ_BMCP01000006.1"/>
</dbReference>
<comment type="cofactor">
    <cofactor evidence="1">
        <name>a divalent metal cation</name>
        <dbReference type="ChEBI" id="CHEBI:60240"/>
    </cofactor>
</comment>
<keyword evidence="5" id="KW-0479">Metal-binding</keyword>
<dbReference type="EMBL" id="BMCP01000006">
    <property type="protein sequence ID" value="GGE53133.1"/>
    <property type="molecule type" value="Genomic_DNA"/>
</dbReference>
<dbReference type="Proteomes" id="UP000602745">
    <property type="component" value="Unassembled WGS sequence"/>
</dbReference>